<name>A0A9X3WEE4_9BACI</name>
<protein>
    <submittedName>
        <fullName evidence="1">Uncharacterized protein</fullName>
    </submittedName>
</protein>
<organism evidence="1 2">
    <name type="scientific">Aquibacillus salsiterrae</name>
    <dbReference type="NCBI Taxonomy" id="2950439"/>
    <lineage>
        <taxon>Bacteria</taxon>
        <taxon>Bacillati</taxon>
        <taxon>Bacillota</taxon>
        <taxon>Bacilli</taxon>
        <taxon>Bacillales</taxon>
        <taxon>Bacillaceae</taxon>
        <taxon>Aquibacillus</taxon>
    </lineage>
</organism>
<evidence type="ECO:0000313" key="1">
    <source>
        <dbReference type="EMBL" id="MDC3416685.1"/>
    </source>
</evidence>
<reference evidence="1" key="1">
    <citation type="submission" date="2022-06" db="EMBL/GenBank/DDBJ databases">
        <title>Aquibacillus sp. a new bacterium isolated from soil saline samples.</title>
        <authorList>
            <person name="Galisteo C."/>
            <person name="De La Haba R."/>
            <person name="Sanchez-Porro C."/>
            <person name="Ventosa A."/>
        </authorList>
    </citation>
    <scope>NUCLEOTIDE SEQUENCE</scope>
    <source>
        <strain evidence="1">3ASR75-54</strain>
    </source>
</reference>
<evidence type="ECO:0000313" key="2">
    <source>
        <dbReference type="Proteomes" id="UP001145069"/>
    </source>
</evidence>
<dbReference type="AlphaFoldDB" id="A0A9X3WEE4"/>
<dbReference type="EMBL" id="JAMQKC010000004">
    <property type="protein sequence ID" value="MDC3416685.1"/>
    <property type="molecule type" value="Genomic_DNA"/>
</dbReference>
<keyword evidence="2" id="KW-1185">Reference proteome</keyword>
<dbReference type="Proteomes" id="UP001145069">
    <property type="component" value="Unassembled WGS sequence"/>
</dbReference>
<gene>
    <name evidence="1" type="ORF">NC799_07110</name>
</gene>
<sequence>MRSAEGTMSVFAKRLKNGRSWSEVGLEKFSDIMVALKELGH</sequence>
<comment type="caution">
    <text evidence="1">The sequence shown here is derived from an EMBL/GenBank/DDBJ whole genome shotgun (WGS) entry which is preliminary data.</text>
</comment>
<accession>A0A9X3WEE4</accession>
<proteinExistence type="predicted"/>